<gene>
    <name evidence="2" type="ORF">pipiens_011593</name>
</gene>
<sequence>MFAGRMDEAVNGSEEDIPGVEFESDFLSALKSGGDERADEIEFELIVRIDPVAREQMQPKPIRNGSSSHRQQQLGGNTASDQEMYVKPNISALMNSANLLGTAMMNLSRSSTRSRWCTN</sequence>
<proteinExistence type="predicted"/>
<keyword evidence="3" id="KW-1185">Reference proteome</keyword>
<feature type="compositionally biased region" description="Polar residues" evidence="1">
    <location>
        <begin position="64"/>
        <end position="81"/>
    </location>
</feature>
<dbReference type="Proteomes" id="UP001562425">
    <property type="component" value="Unassembled WGS sequence"/>
</dbReference>
<name>A0ABD1D5M8_CULPP</name>
<accession>A0ABD1D5M8</accession>
<feature type="region of interest" description="Disordered" evidence="1">
    <location>
        <begin position="54"/>
        <end position="82"/>
    </location>
</feature>
<evidence type="ECO:0000313" key="3">
    <source>
        <dbReference type="Proteomes" id="UP001562425"/>
    </source>
</evidence>
<protein>
    <submittedName>
        <fullName evidence="2">Uncharacterized protein</fullName>
    </submittedName>
</protein>
<comment type="caution">
    <text evidence="2">The sequence shown here is derived from an EMBL/GenBank/DDBJ whole genome shotgun (WGS) entry which is preliminary data.</text>
</comment>
<dbReference type="AlphaFoldDB" id="A0ABD1D5M8"/>
<dbReference type="EMBL" id="JBEHCU010007371">
    <property type="protein sequence ID" value="KAL1394945.1"/>
    <property type="molecule type" value="Genomic_DNA"/>
</dbReference>
<evidence type="ECO:0000256" key="1">
    <source>
        <dbReference type="SAM" id="MobiDB-lite"/>
    </source>
</evidence>
<organism evidence="2 3">
    <name type="scientific">Culex pipiens pipiens</name>
    <name type="common">Northern house mosquito</name>
    <dbReference type="NCBI Taxonomy" id="38569"/>
    <lineage>
        <taxon>Eukaryota</taxon>
        <taxon>Metazoa</taxon>
        <taxon>Ecdysozoa</taxon>
        <taxon>Arthropoda</taxon>
        <taxon>Hexapoda</taxon>
        <taxon>Insecta</taxon>
        <taxon>Pterygota</taxon>
        <taxon>Neoptera</taxon>
        <taxon>Endopterygota</taxon>
        <taxon>Diptera</taxon>
        <taxon>Nematocera</taxon>
        <taxon>Culicoidea</taxon>
        <taxon>Culicidae</taxon>
        <taxon>Culicinae</taxon>
        <taxon>Culicini</taxon>
        <taxon>Culex</taxon>
        <taxon>Culex</taxon>
    </lineage>
</organism>
<reference evidence="2 3" key="1">
    <citation type="submission" date="2024-05" db="EMBL/GenBank/DDBJ databases">
        <title>Culex pipiens pipiens assembly and annotation.</title>
        <authorList>
            <person name="Alout H."/>
            <person name="Durand T."/>
        </authorList>
    </citation>
    <scope>NUCLEOTIDE SEQUENCE [LARGE SCALE GENOMIC DNA]</scope>
    <source>
        <strain evidence="2">HA-2024</strain>
        <tissue evidence="2">Whole body</tissue>
    </source>
</reference>
<evidence type="ECO:0000313" key="2">
    <source>
        <dbReference type="EMBL" id="KAL1394945.1"/>
    </source>
</evidence>